<dbReference type="NCBIfam" id="TIGR00462">
    <property type="entry name" value="genX"/>
    <property type="match status" value="1"/>
</dbReference>
<reference evidence="7 8" key="1">
    <citation type="submission" date="2019-02" db="EMBL/GenBank/DDBJ databases">
        <title>Deep-cultivation of Planctomycetes and their phenomic and genomic characterization uncovers novel biology.</title>
        <authorList>
            <person name="Wiegand S."/>
            <person name="Jogler M."/>
            <person name="Boedeker C."/>
            <person name="Pinto D."/>
            <person name="Vollmers J."/>
            <person name="Rivas-Marin E."/>
            <person name="Kohn T."/>
            <person name="Peeters S.H."/>
            <person name="Heuer A."/>
            <person name="Rast P."/>
            <person name="Oberbeckmann S."/>
            <person name="Bunk B."/>
            <person name="Jeske O."/>
            <person name="Meyerdierks A."/>
            <person name="Storesund J.E."/>
            <person name="Kallscheuer N."/>
            <person name="Luecker S."/>
            <person name="Lage O.M."/>
            <person name="Pohl T."/>
            <person name="Merkel B.J."/>
            <person name="Hornburger P."/>
            <person name="Mueller R.-W."/>
            <person name="Bruemmer F."/>
            <person name="Labrenz M."/>
            <person name="Spormann A.M."/>
            <person name="Op den Camp H."/>
            <person name="Overmann J."/>
            <person name="Amann R."/>
            <person name="Jetten M.S.M."/>
            <person name="Mascher T."/>
            <person name="Medema M.H."/>
            <person name="Devos D.P."/>
            <person name="Kaster A.-K."/>
            <person name="Ovreas L."/>
            <person name="Rohde M."/>
            <person name="Galperin M.Y."/>
            <person name="Jogler C."/>
        </authorList>
    </citation>
    <scope>NUCLEOTIDE SEQUENCE [LARGE SCALE GENOMIC DNA]</scope>
    <source>
        <strain evidence="7 8">Pan216</strain>
    </source>
</reference>
<dbReference type="GO" id="GO:0006430">
    <property type="term" value="P:lysyl-tRNA aminoacylation"/>
    <property type="evidence" value="ECO:0007669"/>
    <property type="project" value="InterPro"/>
</dbReference>
<name>A0A518BCG8_9BACT</name>
<dbReference type="EC" id="6.3.1.-" evidence="7"/>
<dbReference type="GO" id="GO:0005524">
    <property type="term" value="F:ATP binding"/>
    <property type="evidence" value="ECO:0007669"/>
    <property type="project" value="UniProtKB-KW"/>
</dbReference>
<evidence type="ECO:0000256" key="5">
    <source>
        <dbReference type="SAM" id="MobiDB-lite"/>
    </source>
</evidence>
<dbReference type="InterPro" id="IPR006195">
    <property type="entry name" value="aa-tRNA-synth_II"/>
</dbReference>
<dbReference type="Gene3D" id="3.30.930.10">
    <property type="entry name" value="Bira Bifunctional Protein, Domain 2"/>
    <property type="match status" value="1"/>
</dbReference>
<protein>
    <submittedName>
        <fullName evidence="7">Elongation factor P--(R)-beta-lysine ligase</fullName>
        <ecNumber evidence="7">6.3.1.-</ecNumber>
    </submittedName>
</protein>
<dbReference type="Pfam" id="PF00152">
    <property type="entry name" value="tRNA-synt_2"/>
    <property type="match status" value="1"/>
</dbReference>
<dbReference type="RefSeq" id="WP_419193039.1">
    <property type="nucleotide sequence ID" value="NZ_CP036279.1"/>
</dbReference>
<organism evidence="7 8">
    <name type="scientific">Kolteria novifilia</name>
    <dbReference type="NCBI Taxonomy" id="2527975"/>
    <lineage>
        <taxon>Bacteria</taxon>
        <taxon>Pseudomonadati</taxon>
        <taxon>Planctomycetota</taxon>
        <taxon>Planctomycetia</taxon>
        <taxon>Kolteriales</taxon>
        <taxon>Kolteriaceae</taxon>
        <taxon>Kolteria</taxon>
    </lineage>
</organism>
<dbReference type="PRINTS" id="PR00982">
    <property type="entry name" value="TRNASYNTHLYS"/>
</dbReference>
<dbReference type="GO" id="GO:0003746">
    <property type="term" value="F:translation elongation factor activity"/>
    <property type="evidence" value="ECO:0007669"/>
    <property type="project" value="UniProtKB-KW"/>
</dbReference>
<keyword evidence="2 7" id="KW-0436">Ligase</keyword>
<evidence type="ECO:0000259" key="6">
    <source>
        <dbReference type="PROSITE" id="PS50862"/>
    </source>
</evidence>
<evidence type="ECO:0000256" key="1">
    <source>
        <dbReference type="ARBA" id="ARBA00011738"/>
    </source>
</evidence>
<dbReference type="GO" id="GO:0005829">
    <property type="term" value="C:cytosol"/>
    <property type="evidence" value="ECO:0007669"/>
    <property type="project" value="TreeGrafter"/>
</dbReference>
<keyword evidence="7" id="KW-0251">Elongation factor</keyword>
<dbReference type="AlphaFoldDB" id="A0A518BCG8"/>
<evidence type="ECO:0000313" key="8">
    <source>
        <dbReference type="Proteomes" id="UP000317093"/>
    </source>
</evidence>
<feature type="compositionally biased region" description="Basic and acidic residues" evidence="5">
    <location>
        <begin position="23"/>
        <end position="33"/>
    </location>
</feature>
<proteinExistence type="predicted"/>
<dbReference type="SUPFAM" id="SSF55681">
    <property type="entry name" value="Class II aaRS and biotin synthetases"/>
    <property type="match status" value="1"/>
</dbReference>
<accession>A0A518BCG8</accession>
<feature type="domain" description="Aminoacyl-transfer RNA synthetases class-II family profile" evidence="6">
    <location>
        <begin position="48"/>
        <end position="343"/>
    </location>
</feature>
<evidence type="ECO:0000256" key="4">
    <source>
        <dbReference type="ARBA" id="ARBA00022840"/>
    </source>
</evidence>
<comment type="subunit">
    <text evidence="1">Homodimer.</text>
</comment>
<feature type="compositionally biased region" description="Polar residues" evidence="5">
    <location>
        <begin position="1"/>
        <end position="21"/>
    </location>
</feature>
<dbReference type="InterPro" id="IPR004364">
    <property type="entry name" value="Aa-tRNA-synt_II"/>
</dbReference>
<dbReference type="InterPro" id="IPR045864">
    <property type="entry name" value="aa-tRNA-synth_II/BPL/LPL"/>
</dbReference>
<dbReference type="PROSITE" id="PS50862">
    <property type="entry name" value="AA_TRNA_LIGASE_II"/>
    <property type="match status" value="1"/>
</dbReference>
<keyword evidence="8" id="KW-1185">Reference proteome</keyword>
<keyword evidence="3" id="KW-0547">Nucleotide-binding</keyword>
<gene>
    <name evidence="7" type="primary">epmA</name>
    <name evidence="7" type="ORF">Pan216_55690</name>
</gene>
<evidence type="ECO:0000256" key="2">
    <source>
        <dbReference type="ARBA" id="ARBA00022598"/>
    </source>
</evidence>
<dbReference type="PANTHER" id="PTHR42918:SF6">
    <property type="entry name" value="ELONGATION FACTOR P--(R)-BETA-LYSINE LIGASE"/>
    <property type="match status" value="1"/>
</dbReference>
<dbReference type="GO" id="GO:0000049">
    <property type="term" value="F:tRNA binding"/>
    <property type="evidence" value="ECO:0007669"/>
    <property type="project" value="TreeGrafter"/>
</dbReference>
<dbReference type="FunFam" id="3.30.930.10:FF:000017">
    <property type="entry name" value="Elongation factor P--(R)-beta-lysine ligase"/>
    <property type="match status" value="1"/>
</dbReference>
<feature type="region of interest" description="Disordered" evidence="5">
    <location>
        <begin position="1"/>
        <end position="35"/>
    </location>
</feature>
<evidence type="ECO:0000313" key="7">
    <source>
        <dbReference type="EMBL" id="QDU64678.1"/>
    </source>
</evidence>
<keyword evidence="7" id="KW-0648">Protein biosynthesis</keyword>
<evidence type="ECO:0000256" key="3">
    <source>
        <dbReference type="ARBA" id="ARBA00022741"/>
    </source>
</evidence>
<dbReference type="NCBIfam" id="NF006828">
    <property type="entry name" value="PRK09350.1"/>
    <property type="match status" value="1"/>
</dbReference>
<dbReference type="InterPro" id="IPR004525">
    <property type="entry name" value="EpmA"/>
</dbReference>
<sequence length="347" mass="38620">MSLSQPDSSPTDLSRGRSSAPGSDRESVSHRSPELALPSANVDNLKRRAALLARTRRFFEERRYFEVETPVLSRDVCVDVYLDPIAVEGASGERHFLQTSPEFAMKRLLAAGAGSIYQITRAFRDREFGPLHNPEFTIVEWYRVDADANLLMEEISDLAQALLGTAPAERWSYREAFRRTLDLDPFTAGNAQLAEVAQSAGFHDREAERDDLLDFLLATRVQPELAKHDAILLHGYPPSQAALAEVATEGDVTTALRFELFVRGIELCNGYQELRDANELTRRQNEQNEKRIGQKKASLPTDSRLLRAMEIGLPRCSGCALGFDRLAMLALGATSIQEVVAFPADRA</sequence>
<dbReference type="KEGG" id="knv:Pan216_55690"/>
<dbReference type="Proteomes" id="UP000317093">
    <property type="component" value="Chromosome"/>
</dbReference>
<dbReference type="PANTHER" id="PTHR42918">
    <property type="entry name" value="LYSYL-TRNA SYNTHETASE"/>
    <property type="match status" value="1"/>
</dbReference>
<dbReference type="InterPro" id="IPR018149">
    <property type="entry name" value="Lys-tRNA-synth_II_C"/>
</dbReference>
<dbReference type="GO" id="GO:0004824">
    <property type="term" value="F:lysine-tRNA ligase activity"/>
    <property type="evidence" value="ECO:0007669"/>
    <property type="project" value="InterPro"/>
</dbReference>
<keyword evidence="4" id="KW-0067">ATP-binding</keyword>
<dbReference type="EMBL" id="CP036279">
    <property type="protein sequence ID" value="QDU64678.1"/>
    <property type="molecule type" value="Genomic_DNA"/>
</dbReference>